<evidence type="ECO:0000313" key="3">
    <source>
        <dbReference type="EMBL" id="SJZ66437.1"/>
    </source>
</evidence>
<feature type="transmembrane region" description="Helical" evidence="1">
    <location>
        <begin position="97"/>
        <end position="118"/>
    </location>
</feature>
<evidence type="ECO:0000313" key="4">
    <source>
        <dbReference type="Proteomes" id="UP000190328"/>
    </source>
</evidence>
<dbReference type="OrthoDB" id="9813149at2"/>
<dbReference type="STRING" id="263852.SAMN02745116_01095"/>
<dbReference type="Gene3D" id="3.30.565.10">
    <property type="entry name" value="Histidine kinase-like ATPase, C-terminal domain"/>
    <property type="match status" value="1"/>
</dbReference>
<dbReference type="InterPro" id="IPR032834">
    <property type="entry name" value="NatK-like_C"/>
</dbReference>
<feature type="transmembrane region" description="Helical" evidence="1">
    <location>
        <begin position="67"/>
        <end position="91"/>
    </location>
</feature>
<organism evidence="3 4">
    <name type="scientific">Pilibacter termitis</name>
    <dbReference type="NCBI Taxonomy" id="263852"/>
    <lineage>
        <taxon>Bacteria</taxon>
        <taxon>Bacillati</taxon>
        <taxon>Bacillota</taxon>
        <taxon>Bacilli</taxon>
        <taxon>Lactobacillales</taxon>
        <taxon>Enterococcaceae</taxon>
        <taxon>Pilibacter</taxon>
    </lineage>
</organism>
<feature type="transmembrane region" description="Helical" evidence="1">
    <location>
        <begin position="35"/>
        <end position="55"/>
    </location>
</feature>
<dbReference type="EMBL" id="FUXI01000010">
    <property type="protein sequence ID" value="SJZ66437.1"/>
    <property type="molecule type" value="Genomic_DNA"/>
</dbReference>
<keyword evidence="1" id="KW-0472">Membrane</keyword>
<evidence type="ECO:0000256" key="1">
    <source>
        <dbReference type="SAM" id="Phobius"/>
    </source>
</evidence>
<evidence type="ECO:0000259" key="2">
    <source>
        <dbReference type="Pfam" id="PF14501"/>
    </source>
</evidence>
<keyword evidence="1" id="KW-0812">Transmembrane</keyword>
<accession>A0A1T4MHT9</accession>
<feature type="transmembrane region" description="Helical" evidence="1">
    <location>
        <begin position="247"/>
        <end position="265"/>
    </location>
</feature>
<dbReference type="Proteomes" id="UP000190328">
    <property type="component" value="Unassembled WGS sequence"/>
</dbReference>
<feature type="transmembrane region" description="Helical" evidence="1">
    <location>
        <begin position="213"/>
        <end position="235"/>
    </location>
</feature>
<keyword evidence="1" id="KW-1133">Transmembrane helix</keyword>
<feature type="domain" description="Sensor histidine kinase NatK-like C-terminal" evidence="2">
    <location>
        <begin position="387"/>
        <end position="478"/>
    </location>
</feature>
<dbReference type="SUPFAM" id="SSF55874">
    <property type="entry name" value="ATPase domain of HSP90 chaperone/DNA topoisomerase II/histidine kinase"/>
    <property type="match status" value="1"/>
</dbReference>
<dbReference type="AlphaFoldDB" id="A0A1T4MHT9"/>
<feature type="transmembrane region" description="Helical" evidence="1">
    <location>
        <begin position="174"/>
        <end position="193"/>
    </location>
</feature>
<gene>
    <name evidence="3" type="ORF">SAMN02745116_01095</name>
</gene>
<protein>
    <submittedName>
        <fullName evidence="3">GHKL domain-containing protein</fullName>
    </submittedName>
</protein>
<name>A0A1T4MHT9_9ENTE</name>
<dbReference type="Pfam" id="PF14501">
    <property type="entry name" value="HATPase_c_5"/>
    <property type="match status" value="1"/>
</dbReference>
<keyword evidence="4" id="KW-1185">Reference proteome</keyword>
<dbReference type="InterPro" id="IPR036890">
    <property type="entry name" value="HATPase_C_sf"/>
</dbReference>
<proteinExistence type="predicted"/>
<feature type="transmembrane region" description="Helical" evidence="1">
    <location>
        <begin position="130"/>
        <end position="154"/>
    </location>
</feature>
<dbReference type="RefSeq" id="WP_078807020.1">
    <property type="nucleotide sequence ID" value="NZ_FUXI01000010.1"/>
</dbReference>
<sequence>MNVFSPPLATAHPQGNVFEILSACLDYLSTNFSDLFTNDILPYTIEIILTVYLFHTKKRNGKLSSHYILSLLGLVLGYTLMLCLICIYPLLSKGDSINLRLINIVVYTLATILSVWYIGNKEKMNFRITVIYIPILLWLFLVLKDLTFFVINQIQVRFLFNTSEEPAHIFNNNLFAYFVTNLFFLICSAFAIWCLKKKLPFSPKDTEMNTPLLLAFLSVPIFSLLLYLFFIQGNILDSSGMNISKRGLLAILAIFFLNFCVLFLYKTMRNYYNDLITTTIQNKDFNAELKHYQQMEKTQNHLRRTKHDLKNQYILLSALLEKGEITEAQEILQHSLSDVEKTDNFYTNNFAMNYLLNEKNKIAIANNIKLNIKVLLPEKLKISNEYLAIVIGNLLDNSIAAVKRNKQGKNREITFTIKAFNHNVLIETSNTFDTSELETRKQRKYEGVGIKSIQKVIKERNGLYEQWIYDDVYATSIAFLNVY</sequence>
<reference evidence="3 4" key="1">
    <citation type="submission" date="2017-02" db="EMBL/GenBank/DDBJ databases">
        <authorList>
            <person name="Peterson S.W."/>
        </authorList>
    </citation>
    <scope>NUCLEOTIDE SEQUENCE [LARGE SCALE GENOMIC DNA]</scope>
    <source>
        <strain evidence="3 4">ATCC BAA-1030</strain>
    </source>
</reference>